<evidence type="ECO:0000313" key="4">
    <source>
        <dbReference type="Proteomes" id="UP000037136"/>
    </source>
</evidence>
<name>A0A2A9P8I0_OPHUN</name>
<feature type="domain" description="DUF4604" evidence="2">
    <location>
        <begin position="6"/>
        <end position="161"/>
    </location>
</feature>
<keyword evidence="4" id="KW-1185">Reference proteome</keyword>
<comment type="caution">
    <text evidence="3">The sequence shown here is derived from an EMBL/GenBank/DDBJ whole genome shotgun (WGS) entry which is preliminary data.</text>
</comment>
<feature type="compositionally biased region" description="Basic residues" evidence="1">
    <location>
        <begin position="40"/>
        <end position="49"/>
    </location>
</feature>
<accession>A0A2A9P8I0</accession>
<dbReference type="EMBL" id="LAZP02000372">
    <property type="protein sequence ID" value="PFH57729.1"/>
    <property type="molecule type" value="Genomic_DNA"/>
</dbReference>
<dbReference type="Proteomes" id="UP000037136">
    <property type="component" value="Unassembled WGS sequence"/>
</dbReference>
<organism evidence="3 4">
    <name type="scientific">Ophiocordyceps unilateralis</name>
    <name type="common">Zombie-ant fungus</name>
    <name type="synonym">Torrubia unilateralis</name>
    <dbReference type="NCBI Taxonomy" id="268505"/>
    <lineage>
        <taxon>Eukaryota</taxon>
        <taxon>Fungi</taxon>
        <taxon>Dikarya</taxon>
        <taxon>Ascomycota</taxon>
        <taxon>Pezizomycotina</taxon>
        <taxon>Sordariomycetes</taxon>
        <taxon>Hypocreomycetidae</taxon>
        <taxon>Hypocreales</taxon>
        <taxon>Ophiocordycipitaceae</taxon>
        <taxon>Ophiocordyceps</taxon>
    </lineage>
</organism>
<proteinExistence type="predicted"/>
<reference evidence="3 4" key="2">
    <citation type="journal article" date="2017" name="Sci. Rep.">
        <title>Ant-infecting Ophiocordyceps genomes reveal a high diversity of potential behavioral manipulation genes and a possible major role for enterotoxins.</title>
        <authorList>
            <person name="de Bekker C."/>
            <person name="Ohm R.A."/>
            <person name="Evans H.C."/>
            <person name="Brachmann A."/>
            <person name="Hughes D.P."/>
        </authorList>
    </citation>
    <scope>NUCLEOTIDE SEQUENCE [LARGE SCALE GENOMIC DNA]</scope>
    <source>
        <strain evidence="3 4">SC16a</strain>
    </source>
</reference>
<dbReference type="AlphaFoldDB" id="A0A2A9P8I0"/>
<sequence length="203" mass="21726">MSRRSNQLSYEAAPPPFLVALRAQTSSSSAGTGPDPLAPARRRVGKKRSASQEAEDAPLVVDDRGNALDVAVDGDGNAVNNGPEVSVDRDAAPITADKPEAAPTQDVESKSAIGARRRKAARAVGDAAVSDEPVASSEDAPPPPSKSKKKAKKIKLSFDPDRRRRCSRPHIKVARGHDFALRALLSCHTLRPIRHLHSLWRQG</sequence>
<feature type="region of interest" description="Disordered" evidence="1">
    <location>
        <begin position="21"/>
        <end position="164"/>
    </location>
</feature>
<feature type="compositionally biased region" description="Low complexity" evidence="1">
    <location>
        <begin position="122"/>
        <end position="139"/>
    </location>
</feature>
<dbReference type="InterPro" id="IPR027911">
    <property type="entry name" value="DUF4604"/>
</dbReference>
<protein>
    <recommendedName>
        <fullName evidence="2">DUF4604 domain-containing protein</fullName>
    </recommendedName>
</protein>
<feature type="compositionally biased region" description="Basic residues" evidence="1">
    <location>
        <begin position="146"/>
        <end position="155"/>
    </location>
</feature>
<evidence type="ECO:0000259" key="2">
    <source>
        <dbReference type="Pfam" id="PF15377"/>
    </source>
</evidence>
<evidence type="ECO:0000313" key="3">
    <source>
        <dbReference type="EMBL" id="PFH57729.1"/>
    </source>
</evidence>
<evidence type="ECO:0000256" key="1">
    <source>
        <dbReference type="SAM" id="MobiDB-lite"/>
    </source>
</evidence>
<dbReference type="Pfam" id="PF15377">
    <property type="entry name" value="DUF4604"/>
    <property type="match status" value="1"/>
</dbReference>
<reference evidence="3 4" key="1">
    <citation type="journal article" date="2015" name="BMC Genomics">
        <title>Gene expression during zombie ant biting behavior reflects the complexity underlying fungal parasitic behavioral manipulation.</title>
        <authorList>
            <person name="de Bekker C."/>
            <person name="Ohm R.A."/>
            <person name="Loreto R.G."/>
            <person name="Sebastian A."/>
            <person name="Albert I."/>
            <person name="Merrow M."/>
            <person name="Brachmann A."/>
            <person name="Hughes D.P."/>
        </authorList>
    </citation>
    <scope>NUCLEOTIDE SEQUENCE [LARGE SCALE GENOMIC DNA]</scope>
    <source>
        <strain evidence="3 4">SC16a</strain>
    </source>
</reference>
<gene>
    <name evidence="3" type="ORF">XA68_14657</name>
</gene>
<dbReference type="OrthoDB" id="5388322at2759"/>